<accession>A0A250K4X5</accession>
<feature type="region of interest" description="Disordered" evidence="1">
    <location>
        <begin position="135"/>
        <end position="174"/>
    </location>
</feature>
<sequence>MSLLDDLARRGPVANPFSPAPPRGSPPPRDDPEESFTRMESALDTELEVQEVESAILPCESPWLDLSLTDPEGSPAAGMPYTLTAPGLGTLTGTLDDQGRAHFENRELGAGPWNVETEVHYDDEGAPTRYDLTLVRAPSEQAPASSPPPGDQAPLSLTRFEFSPPNLDERDRGQ</sequence>
<dbReference type="KEGG" id="mmas:MYMAC_006781"/>
<dbReference type="AlphaFoldDB" id="A0A250K4X5"/>
<protein>
    <submittedName>
        <fullName evidence="2">Uncharacterized protein</fullName>
    </submittedName>
</protein>
<dbReference type="Proteomes" id="UP000217343">
    <property type="component" value="Chromosome"/>
</dbReference>
<gene>
    <name evidence="2" type="ORF">MYMAC_006781</name>
</gene>
<evidence type="ECO:0000313" key="2">
    <source>
        <dbReference type="EMBL" id="ATB51124.1"/>
    </source>
</evidence>
<dbReference type="RefSeq" id="WP_095961114.1">
    <property type="nucleotide sequence ID" value="NZ_CP022203.1"/>
</dbReference>
<feature type="region of interest" description="Disordered" evidence="1">
    <location>
        <begin position="1"/>
        <end position="37"/>
    </location>
</feature>
<dbReference type="EMBL" id="CP022203">
    <property type="protein sequence ID" value="ATB51124.1"/>
    <property type="molecule type" value="Genomic_DNA"/>
</dbReference>
<proteinExistence type="predicted"/>
<evidence type="ECO:0000313" key="3">
    <source>
        <dbReference type="Proteomes" id="UP000217343"/>
    </source>
</evidence>
<keyword evidence="3" id="KW-1185">Reference proteome</keyword>
<feature type="compositionally biased region" description="Pro residues" evidence="1">
    <location>
        <begin position="18"/>
        <end position="27"/>
    </location>
</feature>
<reference evidence="2 3" key="1">
    <citation type="submission" date="2017-06" db="EMBL/GenBank/DDBJ databases">
        <title>Sequencing and comparative analysis of myxobacterial genomes.</title>
        <authorList>
            <person name="Rupp O."/>
            <person name="Goesmann A."/>
            <person name="Sogaard-Andersen L."/>
        </authorList>
    </citation>
    <scope>NUCLEOTIDE SEQUENCE [LARGE SCALE GENOMIC DNA]</scope>
    <source>
        <strain evidence="2 3">DSM 14697</strain>
    </source>
</reference>
<evidence type="ECO:0000256" key="1">
    <source>
        <dbReference type="SAM" id="MobiDB-lite"/>
    </source>
</evidence>
<organism evidence="2 3">
    <name type="scientific">Corallococcus macrosporus DSM 14697</name>
    <dbReference type="NCBI Taxonomy" id="1189310"/>
    <lineage>
        <taxon>Bacteria</taxon>
        <taxon>Pseudomonadati</taxon>
        <taxon>Myxococcota</taxon>
        <taxon>Myxococcia</taxon>
        <taxon>Myxococcales</taxon>
        <taxon>Cystobacterineae</taxon>
        <taxon>Myxococcaceae</taxon>
        <taxon>Corallococcus</taxon>
    </lineage>
</organism>
<name>A0A250K4X5_9BACT</name>